<sequence length="173" mass="19132">MVTKGVANSMLVLRIVALATSAATMALLVTNTYTFQNGAELKYQDFNSYSLVVAIAAIACAYCIVQLPFAIYYAIRQKRLINNGFLPEFDFYGDKVTSLILGVAIGAGFAVSVELKKFIDERIKGSDDLKSTYRKLLIRGFVSCAFLLVTFLSMAFVSFISSNNRTKKQLNPY</sequence>
<evidence type="ECO:0000256" key="4">
    <source>
        <dbReference type="ARBA" id="ARBA00022475"/>
    </source>
</evidence>
<evidence type="ECO:0000313" key="10">
    <source>
        <dbReference type="EMBL" id="KAK7364156.1"/>
    </source>
</evidence>
<evidence type="ECO:0000256" key="7">
    <source>
        <dbReference type="ARBA" id="ARBA00023136"/>
    </source>
</evidence>
<keyword evidence="5 8" id="KW-0812">Transmembrane</keyword>
<dbReference type="PANTHER" id="PTHR33573:SF17">
    <property type="entry name" value="CASP-LIKE PROTEIN 4D1"/>
    <property type="match status" value="1"/>
</dbReference>
<dbReference type="EMBL" id="JAYMYR010000005">
    <property type="protein sequence ID" value="KAK7364156.1"/>
    <property type="molecule type" value="Genomic_DNA"/>
</dbReference>
<comment type="caution">
    <text evidence="10">The sequence shown here is derived from an EMBL/GenBank/DDBJ whole genome shotgun (WGS) entry which is preliminary data.</text>
</comment>
<comment type="similarity">
    <text evidence="2 8">Belongs to the Casparian strip membrane proteins (CASP) family.</text>
</comment>
<keyword evidence="7 8" id="KW-0472">Membrane</keyword>
<dbReference type="PANTHER" id="PTHR33573">
    <property type="entry name" value="CASP-LIKE PROTEIN 4A4"/>
    <property type="match status" value="1"/>
</dbReference>
<reference evidence="10 11" key="1">
    <citation type="submission" date="2024-01" db="EMBL/GenBank/DDBJ databases">
        <title>The genomes of 5 underutilized Papilionoideae crops provide insights into root nodulation and disease resistanc.</title>
        <authorList>
            <person name="Jiang F."/>
        </authorList>
    </citation>
    <scope>NUCLEOTIDE SEQUENCE [LARGE SCALE GENOMIC DNA]</scope>
    <source>
        <strain evidence="10">JINMINGXINNONG_FW02</strain>
        <tissue evidence="10">Leaves</tissue>
    </source>
</reference>
<feature type="transmembrane region" description="Helical" evidence="8">
    <location>
        <begin position="136"/>
        <end position="160"/>
    </location>
</feature>
<feature type="transmembrane region" description="Helical" evidence="8">
    <location>
        <begin position="95"/>
        <end position="115"/>
    </location>
</feature>
<dbReference type="InterPro" id="IPR006702">
    <property type="entry name" value="CASP_dom"/>
</dbReference>
<name>A0AAN9N0P0_PHACN</name>
<comment type="subcellular location">
    <subcellularLocation>
        <location evidence="1 8">Cell membrane</location>
        <topology evidence="1 8">Multi-pass membrane protein</topology>
    </subcellularLocation>
</comment>
<keyword evidence="6 8" id="KW-1133">Transmembrane helix</keyword>
<dbReference type="GO" id="GO:0005886">
    <property type="term" value="C:plasma membrane"/>
    <property type="evidence" value="ECO:0007669"/>
    <property type="project" value="UniProtKB-SubCell"/>
</dbReference>
<protein>
    <recommendedName>
        <fullName evidence="8">CASP-like protein</fullName>
    </recommendedName>
</protein>
<dbReference type="Pfam" id="PF04535">
    <property type="entry name" value="CASP_dom"/>
    <property type="match status" value="1"/>
</dbReference>
<comment type="subunit">
    <text evidence="3 8">Homodimer and heterodimers.</text>
</comment>
<evidence type="ECO:0000256" key="1">
    <source>
        <dbReference type="ARBA" id="ARBA00004651"/>
    </source>
</evidence>
<proteinExistence type="inferred from homology"/>
<dbReference type="Proteomes" id="UP001374584">
    <property type="component" value="Unassembled WGS sequence"/>
</dbReference>
<organism evidence="10 11">
    <name type="scientific">Phaseolus coccineus</name>
    <name type="common">Scarlet runner bean</name>
    <name type="synonym">Phaseolus multiflorus</name>
    <dbReference type="NCBI Taxonomy" id="3886"/>
    <lineage>
        <taxon>Eukaryota</taxon>
        <taxon>Viridiplantae</taxon>
        <taxon>Streptophyta</taxon>
        <taxon>Embryophyta</taxon>
        <taxon>Tracheophyta</taxon>
        <taxon>Spermatophyta</taxon>
        <taxon>Magnoliopsida</taxon>
        <taxon>eudicotyledons</taxon>
        <taxon>Gunneridae</taxon>
        <taxon>Pentapetalae</taxon>
        <taxon>rosids</taxon>
        <taxon>fabids</taxon>
        <taxon>Fabales</taxon>
        <taxon>Fabaceae</taxon>
        <taxon>Papilionoideae</taxon>
        <taxon>50 kb inversion clade</taxon>
        <taxon>NPAAA clade</taxon>
        <taxon>indigoferoid/millettioid clade</taxon>
        <taxon>Phaseoleae</taxon>
        <taxon>Phaseolus</taxon>
    </lineage>
</organism>
<feature type="transmembrane region" description="Helical" evidence="8">
    <location>
        <begin position="51"/>
        <end position="75"/>
    </location>
</feature>
<accession>A0AAN9N0P0</accession>
<keyword evidence="4 8" id="KW-1003">Cell membrane</keyword>
<keyword evidence="11" id="KW-1185">Reference proteome</keyword>
<feature type="transmembrane region" description="Helical" evidence="8">
    <location>
        <begin position="12"/>
        <end position="30"/>
    </location>
</feature>
<evidence type="ECO:0000259" key="9">
    <source>
        <dbReference type="Pfam" id="PF04535"/>
    </source>
</evidence>
<evidence type="ECO:0000256" key="6">
    <source>
        <dbReference type="ARBA" id="ARBA00022989"/>
    </source>
</evidence>
<evidence type="ECO:0000256" key="8">
    <source>
        <dbReference type="RuleBase" id="RU361233"/>
    </source>
</evidence>
<feature type="domain" description="Casparian strip membrane protein" evidence="9">
    <location>
        <begin position="5"/>
        <end position="115"/>
    </location>
</feature>
<evidence type="ECO:0000313" key="11">
    <source>
        <dbReference type="Proteomes" id="UP001374584"/>
    </source>
</evidence>
<gene>
    <name evidence="10" type="ORF">VNO80_12594</name>
</gene>
<evidence type="ECO:0000256" key="3">
    <source>
        <dbReference type="ARBA" id="ARBA00011489"/>
    </source>
</evidence>
<dbReference type="AlphaFoldDB" id="A0AAN9N0P0"/>
<evidence type="ECO:0000256" key="5">
    <source>
        <dbReference type="ARBA" id="ARBA00022692"/>
    </source>
</evidence>
<evidence type="ECO:0000256" key="2">
    <source>
        <dbReference type="ARBA" id="ARBA00007651"/>
    </source>
</evidence>